<accession>A0A8S3UU46</accession>
<evidence type="ECO:0000259" key="2">
    <source>
        <dbReference type="PROSITE" id="PS51934"/>
    </source>
</evidence>
<dbReference type="AlphaFoldDB" id="A0A8S3UU46"/>
<organism evidence="3 4">
    <name type="scientific">Mytilus edulis</name>
    <name type="common">Blue mussel</name>
    <dbReference type="NCBI Taxonomy" id="6550"/>
    <lineage>
        <taxon>Eukaryota</taxon>
        <taxon>Metazoa</taxon>
        <taxon>Spiralia</taxon>
        <taxon>Lophotrochozoa</taxon>
        <taxon>Mollusca</taxon>
        <taxon>Bivalvia</taxon>
        <taxon>Autobranchia</taxon>
        <taxon>Pteriomorphia</taxon>
        <taxon>Mytilida</taxon>
        <taxon>Mytiloidea</taxon>
        <taxon>Mytilidae</taxon>
        <taxon>Mytilinae</taxon>
        <taxon>Mytilus</taxon>
    </lineage>
</organism>
<dbReference type="InterPro" id="IPR007053">
    <property type="entry name" value="LRAT_dom"/>
</dbReference>
<protein>
    <recommendedName>
        <fullName evidence="2">LRAT domain-containing protein</fullName>
    </recommendedName>
</protein>
<feature type="domain" description="LRAT" evidence="2">
    <location>
        <begin position="50"/>
        <end position="159"/>
    </location>
</feature>
<dbReference type="Gene3D" id="3.90.1720.10">
    <property type="entry name" value="endopeptidase domain like (from Nostoc punctiforme)"/>
    <property type="match status" value="1"/>
</dbReference>
<keyword evidence="1" id="KW-0812">Transmembrane</keyword>
<dbReference type="EMBL" id="CAJPWZ010002902">
    <property type="protein sequence ID" value="CAG2247391.1"/>
    <property type="molecule type" value="Genomic_DNA"/>
</dbReference>
<gene>
    <name evidence="3" type="ORF">MEDL_59321</name>
</gene>
<keyword evidence="4" id="KW-1185">Reference proteome</keyword>
<name>A0A8S3UU46_MYTED</name>
<keyword evidence="1" id="KW-1133">Transmembrane helix</keyword>
<sequence>MKAALYDKLRTMAFALPVTAGILIGVGTYHFFKTSNQRVYNIHQLNKGDHVKYKRGLYSHHAVVVDVYPENQTYKVIHFTGEKTSGFAAEIKEEILPFEFTEIILIRYRYGRLDRSETVNRAYKLLKLQKEMRVIYDILTSNCEHFATWCITGKAKSHQVNKALAPIAPIINLVGSLDRPY</sequence>
<feature type="transmembrane region" description="Helical" evidence="1">
    <location>
        <begin position="12"/>
        <end position="32"/>
    </location>
</feature>
<reference evidence="3" key="1">
    <citation type="submission" date="2021-03" db="EMBL/GenBank/DDBJ databases">
        <authorList>
            <person name="Bekaert M."/>
        </authorList>
    </citation>
    <scope>NUCLEOTIDE SEQUENCE</scope>
</reference>
<evidence type="ECO:0000256" key="1">
    <source>
        <dbReference type="SAM" id="Phobius"/>
    </source>
</evidence>
<dbReference type="OrthoDB" id="6085230at2759"/>
<dbReference type="Pfam" id="PF04970">
    <property type="entry name" value="LRAT"/>
    <property type="match status" value="1"/>
</dbReference>
<dbReference type="PROSITE" id="PS51934">
    <property type="entry name" value="LRAT"/>
    <property type="match status" value="1"/>
</dbReference>
<comment type="caution">
    <text evidence="3">The sequence shown here is derived from an EMBL/GenBank/DDBJ whole genome shotgun (WGS) entry which is preliminary data.</text>
</comment>
<dbReference type="PANTHER" id="PTHR46137:SF1">
    <property type="entry name" value="LRAT DOMAIN-CONTAINING PROTEIN"/>
    <property type="match status" value="1"/>
</dbReference>
<keyword evidence="1" id="KW-0472">Membrane</keyword>
<dbReference type="Proteomes" id="UP000683360">
    <property type="component" value="Unassembled WGS sequence"/>
</dbReference>
<proteinExistence type="predicted"/>
<evidence type="ECO:0000313" key="3">
    <source>
        <dbReference type="EMBL" id="CAG2247391.1"/>
    </source>
</evidence>
<dbReference type="PANTHER" id="PTHR46137">
    <property type="entry name" value="OS05G0310600 PROTEIN"/>
    <property type="match status" value="1"/>
</dbReference>
<evidence type="ECO:0000313" key="4">
    <source>
        <dbReference type="Proteomes" id="UP000683360"/>
    </source>
</evidence>